<dbReference type="Proteomes" id="UP000466619">
    <property type="component" value="Unassembled WGS sequence"/>
</dbReference>
<feature type="transmembrane region" description="Helical" evidence="1">
    <location>
        <begin position="60"/>
        <end position="79"/>
    </location>
</feature>
<keyword evidence="1" id="KW-1133">Transmembrane helix</keyword>
<evidence type="ECO:0000313" key="2">
    <source>
        <dbReference type="EMBL" id="NDL05023.1"/>
    </source>
</evidence>
<name>A0ABX0AT29_9GAMM</name>
<proteinExistence type="predicted"/>
<dbReference type="EMBL" id="WSFC01000048">
    <property type="protein sequence ID" value="NDL05023.1"/>
    <property type="molecule type" value="Genomic_DNA"/>
</dbReference>
<reference evidence="2 3" key="1">
    <citation type="submission" date="2019-12" db="EMBL/GenBank/DDBJ databases">
        <title>Engineering Photorhabdus to improve their lethality against agricultural pests.</title>
        <authorList>
            <person name="Machado R.A.R."/>
        </authorList>
    </citation>
    <scope>NUCLEOTIDE SEQUENCE [LARGE SCALE GENOMIC DNA]</scope>
    <source>
        <strain evidence="2 3">M-CN4</strain>
    </source>
</reference>
<accession>A0ABX0AT29</accession>
<dbReference type="InterPro" id="IPR010390">
    <property type="entry name" value="ABC-2_transporter-like"/>
</dbReference>
<sequence length="256" mass="29775">MKTISLFIKMNIKRQLAYKKNLFGEFILSSSYYLIQFIFIDQVSSLSEGIGGYKKEDFHLIFLVFILLGVAISIFTHSIEEFFNKVASGKIEPYLVKPISIWVLILFGWSKPLNIIMFIFLAFFALSFSSLPMVTKDAIQWAEFIVSIICMFIINLSFFIIFNFFTFISHRKMPVDYFHEMIYELSIVPVNFFPHGLVKYFLFALPMAFSASLPVSFFLGRNDWNIGYLIISAVFFMLGTLFFYRWGIRKFNGLGG</sequence>
<gene>
    <name evidence="2" type="ORF">GPY48_18025</name>
</gene>
<dbReference type="RefSeq" id="WP_162120703.1">
    <property type="nucleotide sequence ID" value="NZ_CAWPJS010000048.1"/>
</dbReference>
<dbReference type="PANTHER" id="PTHR36833">
    <property type="entry name" value="SLR0610 PROTEIN-RELATED"/>
    <property type="match status" value="1"/>
</dbReference>
<keyword evidence="1" id="KW-0812">Transmembrane</keyword>
<organism evidence="2 3">
    <name type="scientific">Photorhabdus bodei</name>
    <dbReference type="NCBI Taxonomy" id="2029681"/>
    <lineage>
        <taxon>Bacteria</taxon>
        <taxon>Pseudomonadati</taxon>
        <taxon>Pseudomonadota</taxon>
        <taxon>Gammaproteobacteria</taxon>
        <taxon>Enterobacterales</taxon>
        <taxon>Morganellaceae</taxon>
        <taxon>Photorhabdus</taxon>
    </lineage>
</organism>
<keyword evidence="1" id="KW-0472">Membrane</keyword>
<dbReference type="PANTHER" id="PTHR36833:SF1">
    <property type="entry name" value="INTEGRAL MEMBRANE TRANSPORT PROTEIN"/>
    <property type="match status" value="1"/>
</dbReference>
<evidence type="ECO:0000256" key="1">
    <source>
        <dbReference type="SAM" id="Phobius"/>
    </source>
</evidence>
<comment type="caution">
    <text evidence="2">The sequence shown here is derived from an EMBL/GenBank/DDBJ whole genome shotgun (WGS) entry which is preliminary data.</text>
</comment>
<feature type="transmembrane region" description="Helical" evidence="1">
    <location>
        <begin position="226"/>
        <end position="244"/>
    </location>
</feature>
<protein>
    <submittedName>
        <fullName evidence="2">ABC transporter permease</fullName>
    </submittedName>
</protein>
<feature type="transmembrane region" description="Helical" evidence="1">
    <location>
        <begin position="21"/>
        <end position="40"/>
    </location>
</feature>
<feature type="transmembrane region" description="Helical" evidence="1">
    <location>
        <begin position="141"/>
        <end position="165"/>
    </location>
</feature>
<keyword evidence="3" id="KW-1185">Reference proteome</keyword>
<evidence type="ECO:0000313" key="3">
    <source>
        <dbReference type="Proteomes" id="UP000466619"/>
    </source>
</evidence>
<dbReference type="Pfam" id="PF06182">
    <property type="entry name" value="ABC2_membrane_6"/>
    <property type="match status" value="1"/>
</dbReference>